<protein>
    <submittedName>
        <fullName evidence="2">Uncharacterized protein</fullName>
    </submittedName>
</protein>
<feature type="transmembrane region" description="Helical" evidence="1">
    <location>
        <begin position="35"/>
        <end position="58"/>
    </location>
</feature>
<name>A0A965ZI85_9SPHI</name>
<dbReference type="RefSeq" id="WP_166587469.1">
    <property type="nucleotide sequence ID" value="NZ_WWEO01000044.1"/>
</dbReference>
<keyword evidence="1" id="KW-0472">Membrane</keyword>
<keyword evidence="1" id="KW-0812">Transmembrane</keyword>
<dbReference type="EMBL" id="WWEO01000044">
    <property type="protein sequence ID" value="NCD71520.1"/>
    <property type="molecule type" value="Genomic_DNA"/>
</dbReference>
<dbReference type="AlphaFoldDB" id="A0A965ZI85"/>
<evidence type="ECO:0000313" key="2">
    <source>
        <dbReference type="EMBL" id="NCD71520.1"/>
    </source>
</evidence>
<reference evidence="2" key="2">
    <citation type="submission" date="2020-10" db="EMBL/GenBank/DDBJ databases">
        <title>Mucilaginibacter sp. nov., isolated from soil.</title>
        <authorList>
            <person name="Jeon C.O."/>
        </authorList>
    </citation>
    <scope>NUCLEOTIDE SEQUENCE</scope>
    <source>
        <strain evidence="2">R11</strain>
    </source>
</reference>
<organism evidence="2 3">
    <name type="scientific">Mucilaginibacter agri</name>
    <dbReference type="NCBI Taxonomy" id="2695265"/>
    <lineage>
        <taxon>Bacteria</taxon>
        <taxon>Pseudomonadati</taxon>
        <taxon>Bacteroidota</taxon>
        <taxon>Sphingobacteriia</taxon>
        <taxon>Sphingobacteriales</taxon>
        <taxon>Sphingobacteriaceae</taxon>
        <taxon>Mucilaginibacter</taxon>
    </lineage>
</organism>
<evidence type="ECO:0000256" key="1">
    <source>
        <dbReference type="SAM" id="Phobius"/>
    </source>
</evidence>
<keyword evidence="1" id="KW-1133">Transmembrane helix</keyword>
<gene>
    <name evidence="2" type="ORF">GSY63_19285</name>
</gene>
<sequence>MPITNYLSTLSSAYASLCPPKFTWTLTKGRRLINALLYCVVLLLLNCLNATSAFAWLYPEHRQIALIAIQNLSPEDRAIMEKLWAEATKNYTNRLTTLVIDPDQGVKPDRLDFASWTAIGGDHSCSPELMLATVLQSNWILKVADIAAQLKIDLANAKNRSQQINAIRNSDIKLQRADAEYATRAGSNNVHFLLARPNVSSDLREYLKACLLKGSPLNALGAYSWFHTSAIEKAAKYAAGNLSSNEKSVLILSALADEAFSLHFLEDSYASGHIAGTWGNASLRKGTHDYYNEKGLEVVSWDGKRMVLRGDAFMRPEDAAVAAATVKLSLEQFIGMASGKLTLDYTPNSSIKNTPDSLNVCTNNVMPARDAELKYLMDVLIKTPVPGLGNGLGEMPRFRSEMGPFIGVSASLNSEGISGGFGQNQTQKGAIGGIEGNVRFGLGLDGVLNEAGDGLAFIQFGWKQNGASSTRFINTEITNHTNSVTAAIPGQSAYNVRMRIPFFLIPGDLIFAAPFVYLFSHKAAANMAVAAGNGGLIPWQSGIATSVGRFQFVLGREVGVSFYGVNTPVQAILIPISGKSATLISYKSTEFDFPFLEYQPFRRSFSQVQSSSFLIQISGGVNVPHSAYVITPVSATVPDLKSVWHVGLRIIFDWRHYL</sequence>
<dbReference type="SUPFAM" id="SSF48537">
    <property type="entry name" value="Phospholipase C/P1 nuclease"/>
    <property type="match status" value="1"/>
</dbReference>
<reference evidence="2" key="1">
    <citation type="submission" date="2020-01" db="EMBL/GenBank/DDBJ databases">
        <authorList>
            <person name="Seo Y.L."/>
        </authorList>
    </citation>
    <scope>NUCLEOTIDE SEQUENCE</scope>
    <source>
        <strain evidence="2">R11</strain>
    </source>
</reference>
<dbReference type="Proteomes" id="UP000638732">
    <property type="component" value="Unassembled WGS sequence"/>
</dbReference>
<accession>A0A965ZI85</accession>
<proteinExistence type="predicted"/>
<evidence type="ECO:0000313" key="3">
    <source>
        <dbReference type="Proteomes" id="UP000638732"/>
    </source>
</evidence>
<dbReference type="InterPro" id="IPR008947">
    <property type="entry name" value="PLipase_C/P1_nuclease_dom_sf"/>
</dbReference>
<comment type="caution">
    <text evidence="2">The sequence shown here is derived from an EMBL/GenBank/DDBJ whole genome shotgun (WGS) entry which is preliminary data.</text>
</comment>
<dbReference type="GO" id="GO:0016788">
    <property type="term" value="F:hydrolase activity, acting on ester bonds"/>
    <property type="evidence" value="ECO:0007669"/>
    <property type="project" value="InterPro"/>
</dbReference>
<keyword evidence="3" id="KW-1185">Reference proteome</keyword>